<comment type="caution">
    <text evidence="1">The sequence shown here is derived from an EMBL/GenBank/DDBJ whole genome shotgun (WGS) entry which is preliminary data.</text>
</comment>
<dbReference type="Pfam" id="PF05728">
    <property type="entry name" value="UPF0227"/>
    <property type="match status" value="1"/>
</dbReference>
<dbReference type="PANTHER" id="PTHR35602:SF3">
    <property type="entry name" value="ESTERASE YQIA"/>
    <property type="match status" value="1"/>
</dbReference>
<dbReference type="InterPro" id="IPR029058">
    <property type="entry name" value="AB_hydrolase_fold"/>
</dbReference>
<name>A0ABY1WR97_9GAMM</name>
<evidence type="ECO:0000313" key="1">
    <source>
        <dbReference type="EMBL" id="TAA47243.1"/>
    </source>
</evidence>
<dbReference type="Proteomes" id="UP000292544">
    <property type="component" value="Unassembled WGS sequence"/>
</dbReference>
<gene>
    <name evidence="1" type="ORF">EXY25_08380</name>
</gene>
<evidence type="ECO:0000313" key="2">
    <source>
        <dbReference type="Proteomes" id="UP000292544"/>
    </source>
</evidence>
<dbReference type="PANTHER" id="PTHR35602">
    <property type="entry name" value="ESTERASE YQIA-RELATED"/>
    <property type="match status" value="1"/>
</dbReference>
<dbReference type="Gene3D" id="3.40.50.1820">
    <property type="entry name" value="alpha/beta hydrolase"/>
    <property type="match status" value="1"/>
</dbReference>
<sequence>MMQRLIYLHGFNSSSQSAKAKILADYILQSALNIELLTPQLANTPQAAWGQIQQLVLSTPNLIGCVGSSLGGFFATCVTEQFNLPSVLVNPAVAPAKLLRQALGPQHNPYTGESYQLTLAHMDELLNMTPTISAPARYKVLLTTGDEVLDYRDALALYYGAEFSIEDGGDHLFTMFADYLPEVFRFFLQSQTV</sequence>
<reference evidence="2" key="1">
    <citation type="submission" date="2019-02" db="EMBL/GenBank/DDBJ databases">
        <title>Draft genome sequence of Muricauda sp. 176CP4-71.</title>
        <authorList>
            <person name="Park J.-S."/>
        </authorList>
    </citation>
    <scope>NUCLEOTIDE SEQUENCE [LARGE SCALE GENOMIC DNA]</scope>
    <source>
        <strain evidence="2">176GS2-150</strain>
    </source>
</reference>
<dbReference type="SUPFAM" id="SSF53474">
    <property type="entry name" value="alpha/beta-Hydrolases"/>
    <property type="match status" value="1"/>
</dbReference>
<organism evidence="1 2">
    <name type="scientific">Corallincola spongiicola</name>
    <dbReference type="NCBI Taxonomy" id="2520508"/>
    <lineage>
        <taxon>Bacteria</taxon>
        <taxon>Pseudomonadati</taxon>
        <taxon>Pseudomonadota</taxon>
        <taxon>Gammaproteobacteria</taxon>
        <taxon>Alteromonadales</taxon>
        <taxon>Psychromonadaceae</taxon>
        <taxon>Corallincola</taxon>
    </lineage>
</organism>
<protein>
    <submittedName>
        <fullName evidence="1">Esterase YqiA</fullName>
    </submittedName>
</protein>
<keyword evidence="2" id="KW-1185">Reference proteome</keyword>
<dbReference type="InterPro" id="IPR008886">
    <property type="entry name" value="UPF0227/Esterase_YqiA"/>
</dbReference>
<proteinExistence type="predicted"/>
<accession>A0ABY1WR97</accession>
<dbReference type="EMBL" id="SHLY01000002">
    <property type="protein sequence ID" value="TAA47243.1"/>
    <property type="molecule type" value="Genomic_DNA"/>
</dbReference>